<gene>
    <name evidence="5" type="ORF">FY030_10250</name>
</gene>
<dbReference type="EMBL" id="CP044427">
    <property type="protein sequence ID" value="QFG69037.1"/>
    <property type="molecule type" value="Genomic_DNA"/>
</dbReference>
<accession>A0A5J6V607</accession>
<dbReference type="Gene3D" id="1.10.10.60">
    <property type="entry name" value="Homeodomain-like"/>
    <property type="match status" value="2"/>
</dbReference>
<dbReference type="GO" id="GO:0043565">
    <property type="term" value="F:sequence-specific DNA binding"/>
    <property type="evidence" value="ECO:0007669"/>
    <property type="project" value="InterPro"/>
</dbReference>
<dbReference type="SUPFAM" id="SSF46689">
    <property type="entry name" value="Homeodomain-like"/>
    <property type="match status" value="2"/>
</dbReference>
<dbReference type="PROSITE" id="PS01124">
    <property type="entry name" value="HTH_ARAC_FAMILY_2"/>
    <property type="match status" value="1"/>
</dbReference>
<dbReference type="InterPro" id="IPR009057">
    <property type="entry name" value="Homeodomain-like_sf"/>
</dbReference>
<evidence type="ECO:0000256" key="3">
    <source>
        <dbReference type="ARBA" id="ARBA00023163"/>
    </source>
</evidence>
<dbReference type="SMART" id="SM00342">
    <property type="entry name" value="HTH_ARAC"/>
    <property type="match status" value="1"/>
</dbReference>
<dbReference type="GO" id="GO:0003700">
    <property type="term" value="F:DNA-binding transcription factor activity"/>
    <property type="evidence" value="ECO:0007669"/>
    <property type="project" value="InterPro"/>
</dbReference>
<dbReference type="InterPro" id="IPR032783">
    <property type="entry name" value="AraC_lig"/>
</dbReference>
<evidence type="ECO:0000256" key="1">
    <source>
        <dbReference type="ARBA" id="ARBA00023015"/>
    </source>
</evidence>
<sequence length="352" mass="37606">MGLSQAGLVDRIHTLSTLIPSSSSTVAVMDAVSAALDDLRGRGAFVLRCELEEPFRIRVEDGAVVTVIAPVRGSLTIRHPSLPEATAGPGEVVVVPTGGSYEVLPVGSGPTVPGVRILAGGHCADEQGNDLSAVMWLDTRVWGTRLGGSHAFLTGSYNAPEQLGSLLLRGLEQIVTAQVPRHLVALLVAELADGQPGQAAVLDRLVDLLLTSALRSWFADRTHEAPVGWHAQSDEMIGPVLDLIHQAPDHPWSVAMLASRVGWSRASVARRFTQLVGQPPMTYLTHWRMTLAADALRRTDDPVGAVARQVGYDNPYAFSTAFKGHHGVSPRAYRAASVKGQASQHQDEASRR</sequence>
<dbReference type="PANTHER" id="PTHR46796">
    <property type="entry name" value="HTH-TYPE TRANSCRIPTIONAL ACTIVATOR RHAS-RELATED"/>
    <property type="match status" value="1"/>
</dbReference>
<dbReference type="InterPro" id="IPR050204">
    <property type="entry name" value="AraC_XylS_family_regulators"/>
</dbReference>
<dbReference type="Proteomes" id="UP000326546">
    <property type="component" value="Chromosome"/>
</dbReference>
<evidence type="ECO:0000313" key="5">
    <source>
        <dbReference type="EMBL" id="QFG69037.1"/>
    </source>
</evidence>
<dbReference type="Pfam" id="PF12833">
    <property type="entry name" value="HTH_18"/>
    <property type="match status" value="1"/>
</dbReference>
<evidence type="ECO:0000259" key="4">
    <source>
        <dbReference type="PROSITE" id="PS01124"/>
    </source>
</evidence>
<feature type="domain" description="HTH araC/xylS-type" evidence="4">
    <location>
        <begin position="238"/>
        <end position="336"/>
    </location>
</feature>
<dbReference type="KEGG" id="serw:FY030_10250"/>
<dbReference type="AlphaFoldDB" id="A0A5J6V607"/>
<keyword evidence="3" id="KW-0804">Transcription</keyword>
<keyword evidence="2" id="KW-0238">DNA-binding</keyword>
<dbReference type="Pfam" id="PF12852">
    <property type="entry name" value="Cupin_6"/>
    <property type="match status" value="1"/>
</dbReference>
<keyword evidence="1" id="KW-0805">Transcription regulation</keyword>
<organism evidence="5 6">
    <name type="scientific">Ornithinimicrobium pratense</name>
    <dbReference type="NCBI Taxonomy" id="2593973"/>
    <lineage>
        <taxon>Bacteria</taxon>
        <taxon>Bacillati</taxon>
        <taxon>Actinomycetota</taxon>
        <taxon>Actinomycetes</taxon>
        <taxon>Micrococcales</taxon>
        <taxon>Ornithinimicrobiaceae</taxon>
        <taxon>Ornithinimicrobium</taxon>
    </lineage>
</organism>
<dbReference type="OrthoDB" id="241790at2"/>
<name>A0A5J6V607_9MICO</name>
<keyword evidence="6" id="KW-1185">Reference proteome</keyword>
<evidence type="ECO:0000313" key="6">
    <source>
        <dbReference type="Proteomes" id="UP000326546"/>
    </source>
</evidence>
<dbReference type="InterPro" id="IPR018060">
    <property type="entry name" value="HTH_AraC"/>
</dbReference>
<reference evidence="5 6" key="1">
    <citation type="submission" date="2019-09" db="EMBL/GenBank/DDBJ databases">
        <title>Serinicoccus pratensis sp. nov., isolated from meadow soil.</title>
        <authorList>
            <person name="Zhang W."/>
        </authorList>
    </citation>
    <scope>NUCLEOTIDE SEQUENCE [LARGE SCALE GENOMIC DNA]</scope>
    <source>
        <strain evidence="5 6">W204</strain>
    </source>
</reference>
<dbReference type="PANTHER" id="PTHR46796:SF13">
    <property type="entry name" value="HTH-TYPE TRANSCRIPTIONAL ACTIVATOR RHAS"/>
    <property type="match status" value="1"/>
</dbReference>
<protein>
    <submittedName>
        <fullName evidence="5">AraC family transcriptional regulator</fullName>
    </submittedName>
</protein>
<evidence type="ECO:0000256" key="2">
    <source>
        <dbReference type="ARBA" id="ARBA00023125"/>
    </source>
</evidence>
<proteinExistence type="predicted"/>